<protein>
    <submittedName>
        <fullName evidence="2">Iron complex transport system substrate-binding protein</fullName>
    </submittedName>
</protein>
<dbReference type="Pfam" id="PF01497">
    <property type="entry name" value="Peripla_BP_2"/>
    <property type="match status" value="1"/>
</dbReference>
<dbReference type="RefSeq" id="WP_089838467.1">
    <property type="nucleotide sequence ID" value="NZ_FOZL01000001.1"/>
</dbReference>
<accession>A0A1I6M328</accession>
<dbReference type="SUPFAM" id="SSF53807">
    <property type="entry name" value="Helical backbone' metal receptor"/>
    <property type="match status" value="1"/>
</dbReference>
<evidence type="ECO:0000313" key="2">
    <source>
        <dbReference type="EMBL" id="SFS10090.1"/>
    </source>
</evidence>
<dbReference type="OrthoDB" id="9787772at2"/>
<feature type="domain" description="Fe/B12 periplasmic-binding" evidence="1">
    <location>
        <begin position="2"/>
        <end position="287"/>
    </location>
</feature>
<sequence length="299" mass="32810">MRICSLLPSATEILYALDLGDDVAGVTFECDYPAEARTKTILVGSVLHHGMTPEEIDREVSAHAARGESIYNVDVDRLGDLAPDLVITQELCDVCAVTPTHLAKALYHLPSRPEVVTLTPHTLDDVFADIETVGRAAHCEDRALHLVASLRARVEAIRHKVKRNAPRVACLEWLQPPFNAGHWVPEMVAIAGGVDGLGAPGAYSTRMEWEAVRNFSPDVVLVMPCGYYAQAAAGEYRAMTMPEWWDTLPAVKKGRVYAVNANAHFSRPGPRLVEGIEVMHALFQQDFSVPLPEGAWLQL</sequence>
<dbReference type="AlphaFoldDB" id="A0A1I6M328"/>
<dbReference type="PANTHER" id="PTHR42860">
    <property type="entry name" value="VITAMIN B12-BINDING PROTEIN"/>
    <property type="match status" value="1"/>
</dbReference>
<evidence type="ECO:0000259" key="1">
    <source>
        <dbReference type="PROSITE" id="PS50983"/>
    </source>
</evidence>
<dbReference type="PANTHER" id="PTHR42860:SF1">
    <property type="entry name" value="VITAMIN B12-BINDING PROTEIN"/>
    <property type="match status" value="1"/>
</dbReference>
<organism evidence="2 3">
    <name type="scientific">Granulicella pectinivorans</name>
    <dbReference type="NCBI Taxonomy" id="474950"/>
    <lineage>
        <taxon>Bacteria</taxon>
        <taxon>Pseudomonadati</taxon>
        <taxon>Acidobacteriota</taxon>
        <taxon>Terriglobia</taxon>
        <taxon>Terriglobales</taxon>
        <taxon>Acidobacteriaceae</taxon>
        <taxon>Granulicella</taxon>
    </lineage>
</organism>
<dbReference type="CDD" id="cd01144">
    <property type="entry name" value="BtuF"/>
    <property type="match status" value="1"/>
</dbReference>
<dbReference type="Gene3D" id="3.40.50.1980">
    <property type="entry name" value="Nitrogenase molybdenum iron protein domain"/>
    <property type="match status" value="2"/>
</dbReference>
<proteinExistence type="predicted"/>
<dbReference type="STRING" id="474950.SAMN05421771_1743"/>
<keyword evidence="3" id="KW-1185">Reference proteome</keyword>
<name>A0A1I6M328_9BACT</name>
<dbReference type="InterPro" id="IPR002491">
    <property type="entry name" value="ABC_transptr_periplasmic_BD"/>
</dbReference>
<dbReference type="EMBL" id="FOZL01000001">
    <property type="protein sequence ID" value="SFS10090.1"/>
    <property type="molecule type" value="Genomic_DNA"/>
</dbReference>
<dbReference type="PROSITE" id="PS50983">
    <property type="entry name" value="FE_B12_PBP"/>
    <property type="match status" value="1"/>
</dbReference>
<evidence type="ECO:0000313" key="3">
    <source>
        <dbReference type="Proteomes" id="UP000199024"/>
    </source>
</evidence>
<dbReference type="InterPro" id="IPR051030">
    <property type="entry name" value="Vitamin_B12-ABC_binding"/>
</dbReference>
<dbReference type="Proteomes" id="UP000199024">
    <property type="component" value="Unassembled WGS sequence"/>
</dbReference>
<reference evidence="2 3" key="1">
    <citation type="submission" date="2016-10" db="EMBL/GenBank/DDBJ databases">
        <authorList>
            <person name="de Groot N.N."/>
        </authorList>
    </citation>
    <scope>NUCLEOTIDE SEQUENCE [LARGE SCALE GENOMIC DNA]</scope>
    <source>
        <strain evidence="2 3">DSM 21001</strain>
    </source>
</reference>
<gene>
    <name evidence="2" type="ORF">SAMN05421771_1743</name>
</gene>